<evidence type="ECO:0000313" key="5">
    <source>
        <dbReference type="Proteomes" id="UP000260793"/>
    </source>
</evidence>
<evidence type="ECO:0000313" key="4">
    <source>
        <dbReference type="EMBL" id="RHF63299.1"/>
    </source>
</evidence>
<reference evidence="5 6" key="1">
    <citation type="submission" date="2018-08" db="EMBL/GenBank/DDBJ databases">
        <title>A genome reference for cultivated species of the human gut microbiota.</title>
        <authorList>
            <person name="Zou Y."/>
            <person name="Xue W."/>
            <person name="Luo G."/>
        </authorList>
    </citation>
    <scope>NUCLEOTIDE SEQUENCE [LARGE SCALE GENOMIC DNA]</scope>
    <source>
        <strain evidence="4 6">AM25-1LB</strain>
        <strain evidence="3 5">TF11-7</strain>
    </source>
</reference>
<dbReference type="AlphaFoldDB" id="A0A3E4LYV2"/>
<sequence>MWQAQNKRRSIVKRGLKKNQVMIAALAVMIAAAGYLNYTGRLFGTEKDDTTQTSADLTNQELLDISEEDTATGSEDILSNDSETEGTPGEAVLTNTTAETTVAQAKVSREQVMAQSKETLQSIIDNKNLSDEQKQDAVDQMVALTKRAELEADIESLMAAKGFSEAVVSIGDDSVDVVVKAEELTDANRAKIEEILTRKTEVSPEGIVITPIHE</sequence>
<dbReference type="InterPro" id="IPR038503">
    <property type="entry name" value="SpoIIIAH_sf"/>
</dbReference>
<dbReference type="Pfam" id="PF12685">
    <property type="entry name" value="SpoIIIAH"/>
    <property type="match status" value="1"/>
</dbReference>
<organism evidence="3 5">
    <name type="scientific">[Ruminococcus] lactaris</name>
    <dbReference type="NCBI Taxonomy" id="46228"/>
    <lineage>
        <taxon>Bacteria</taxon>
        <taxon>Bacillati</taxon>
        <taxon>Bacillota</taxon>
        <taxon>Clostridia</taxon>
        <taxon>Lachnospirales</taxon>
        <taxon>Lachnospiraceae</taxon>
        <taxon>Mediterraneibacter</taxon>
    </lineage>
</organism>
<dbReference type="Proteomes" id="UP000260793">
    <property type="component" value="Unassembled WGS sequence"/>
</dbReference>
<keyword evidence="2" id="KW-1133">Transmembrane helix</keyword>
<accession>A0A3E4LYV2</accession>
<gene>
    <name evidence="4" type="ORF">DW672_00170</name>
    <name evidence="3" type="ORF">DXD17_00805</name>
</gene>
<dbReference type="EMBL" id="QSQN01000002">
    <property type="protein sequence ID" value="RGK42651.1"/>
    <property type="molecule type" value="Genomic_DNA"/>
</dbReference>
<dbReference type="Proteomes" id="UP000284902">
    <property type="component" value="Unassembled WGS sequence"/>
</dbReference>
<feature type="region of interest" description="Disordered" evidence="1">
    <location>
        <begin position="65"/>
        <end position="90"/>
    </location>
</feature>
<feature type="transmembrane region" description="Helical" evidence="2">
    <location>
        <begin position="21"/>
        <end position="38"/>
    </location>
</feature>
<dbReference type="InterPro" id="IPR024232">
    <property type="entry name" value="SpoIIIAH"/>
</dbReference>
<keyword evidence="2" id="KW-0472">Membrane</keyword>
<keyword evidence="2" id="KW-0812">Transmembrane</keyword>
<evidence type="ECO:0000313" key="3">
    <source>
        <dbReference type="EMBL" id="RGK42651.1"/>
    </source>
</evidence>
<proteinExistence type="predicted"/>
<evidence type="ECO:0000256" key="1">
    <source>
        <dbReference type="SAM" id="MobiDB-lite"/>
    </source>
</evidence>
<evidence type="ECO:0000313" key="6">
    <source>
        <dbReference type="Proteomes" id="UP000284902"/>
    </source>
</evidence>
<protein>
    <submittedName>
        <fullName evidence="3">SpoIIIAH-like family protein</fullName>
    </submittedName>
</protein>
<comment type="caution">
    <text evidence="3">The sequence shown here is derived from an EMBL/GenBank/DDBJ whole genome shotgun (WGS) entry which is preliminary data.</text>
</comment>
<dbReference type="EMBL" id="QRHG01000001">
    <property type="protein sequence ID" value="RHF63299.1"/>
    <property type="molecule type" value="Genomic_DNA"/>
</dbReference>
<dbReference type="Gene3D" id="1.10.287.4300">
    <property type="entry name" value="Stage III sporulation protein AH-like"/>
    <property type="match status" value="1"/>
</dbReference>
<feature type="compositionally biased region" description="Polar residues" evidence="1">
    <location>
        <begin position="71"/>
        <end position="81"/>
    </location>
</feature>
<evidence type="ECO:0000256" key="2">
    <source>
        <dbReference type="SAM" id="Phobius"/>
    </source>
</evidence>
<name>A0A3E4LYV2_9FIRM</name>